<dbReference type="EC" id="3.2.1.15" evidence="3"/>
<keyword evidence="4" id="KW-0134">Cell wall</keyword>
<dbReference type="InterPro" id="IPR012334">
    <property type="entry name" value="Pectin_lyas_fold"/>
</dbReference>
<dbReference type="SUPFAM" id="SSF51126">
    <property type="entry name" value="Pectin lyase-like"/>
    <property type="match status" value="1"/>
</dbReference>
<comment type="caution">
    <text evidence="14">The sequence shown here is derived from an EMBL/GenBank/DDBJ whole genome shotgun (WGS) entry which is preliminary data.</text>
</comment>
<comment type="catalytic activity">
    <reaction evidence="11">
        <text>(1,4-alpha-D-galacturonosyl)n+m + H2O = (1,4-alpha-D-galacturonosyl)n + (1,4-alpha-D-galacturonosyl)m.</text>
        <dbReference type="EC" id="3.2.1.15"/>
    </reaction>
</comment>
<protein>
    <recommendedName>
        <fullName evidence="3">endo-polygalacturonase</fullName>
        <ecNumber evidence="3">3.2.1.15</ecNumber>
    </recommendedName>
</protein>
<evidence type="ECO:0000256" key="8">
    <source>
        <dbReference type="ARBA" id="ARBA00022801"/>
    </source>
</evidence>
<evidence type="ECO:0000256" key="13">
    <source>
        <dbReference type="RuleBase" id="RU361169"/>
    </source>
</evidence>
<keyword evidence="15" id="KW-1185">Reference proteome</keyword>
<keyword evidence="7" id="KW-0677">Repeat</keyword>
<evidence type="ECO:0000256" key="1">
    <source>
        <dbReference type="ARBA" id="ARBA00004191"/>
    </source>
</evidence>
<dbReference type="InterPro" id="IPR000743">
    <property type="entry name" value="Glyco_hydro_28"/>
</dbReference>
<dbReference type="Proteomes" id="UP001415857">
    <property type="component" value="Unassembled WGS sequence"/>
</dbReference>
<keyword evidence="10" id="KW-0961">Cell wall biogenesis/degradation</keyword>
<evidence type="ECO:0000256" key="4">
    <source>
        <dbReference type="ARBA" id="ARBA00022512"/>
    </source>
</evidence>
<dbReference type="InterPro" id="IPR011050">
    <property type="entry name" value="Pectin_lyase_fold/virulence"/>
</dbReference>
<evidence type="ECO:0000256" key="12">
    <source>
        <dbReference type="PROSITE-ProRule" id="PRU10052"/>
    </source>
</evidence>
<evidence type="ECO:0000256" key="2">
    <source>
        <dbReference type="ARBA" id="ARBA00008834"/>
    </source>
</evidence>
<evidence type="ECO:0000256" key="6">
    <source>
        <dbReference type="ARBA" id="ARBA00022729"/>
    </source>
</evidence>
<dbReference type="GO" id="GO:0005975">
    <property type="term" value="P:carbohydrate metabolic process"/>
    <property type="evidence" value="ECO:0007669"/>
    <property type="project" value="InterPro"/>
</dbReference>
<dbReference type="AlphaFoldDB" id="A0AAP0RKY3"/>
<dbReference type="GO" id="GO:0071555">
    <property type="term" value="P:cell wall organization"/>
    <property type="evidence" value="ECO:0007669"/>
    <property type="project" value="UniProtKB-KW"/>
</dbReference>
<dbReference type="InterPro" id="IPR006626">
    <property type="entry name" value="PbH1"/>
</dbReference>
<organism evidence="14 15">
    <name type="scientific">Liquidambar formosana</name>
    <name type="common">Formosan gum</name>
    <dbReference type="NCBI Taxonomy" id="63359"/>
    <lineage>
        <taxon>Eukaryota</taxon>
        <taxon>Viridiplantae</taxon>
        <taxon>Streptophyta</taxon>
        <taxon>Embryophyta</taxon>
        <taxon>Tracheophyta</taxon>
        <taxon>Spermatophyta</taxon>
        <taxon>Magnoliopsida</taxon>
        <taxon>eudicotyledons</taxon>
        <taxon>Gunneridae</taxon>
        <taxon>Pentapetalae</taxon>
        <taxon>Saxifragales</taxon>
        <taxon>Altingiaceae</taxon>
        <taxon>Liquidambar</taxon>
    </lineage>
</organism>
<name>A0AAP0RKY3_LIQFO</name>
<keyword evidence="8 13" id="KW-0378">Hydrolase</keyword>
<keyword evidence="9 13" id="KW-0326">Glycosidase</keyword>
<comment type="subcellular location">
    <subcellularLocation>
        <location evidence="1">Secreted</location>
        <location evidence="1">Cell wall</location>
    </subcellularLocation>
</comment>
<proteinExistence type="inferred from homology"/>
<evidence type="ECO:0000256" key="9">
    <source>
        <dbReference type="ARBA" id="ARBA00023295"/>
    </source>
</evidence>
<evidence type="ECO:0000256" key="11">
    <source>
        <dbReference type="ARBA" id="ARBA00034074"/>
    </source>
</evidence>
<dbReference type="Gene3D" id="2.160.20.10">
    <property type="entry name" value="Single-stranded right-handed beta-helix, Pectin lyase-like"/>
    <property type="match status" value="1"/>
</dbReference>
<accession>A0AAP0RKY3</accession>
<evidence type="ECO:0000313" key="14">
    <source>
        <dbReference type="EMBL" id="KAK9279137.1"/>
    </source>
</evidence>
<evidence type="ECO:0000313" key="15">
    <source>
        <dbReference type="Proteomes" id="UP001415857"/>
    </source>
</evidence>
<dbReference type="SMART" id="SM00710">
    <property type="entry name" value="PbH1"/>
    <property type="match status" value="5"/>
</dbReference>
<keyword evidence="6" id="KW-0732">Signal</keyword>
<evidence type="ECO:0000256" key="5">
    <source>
        <dbReference type="ARBA" id="ARBA00022525"/>
    </source>
</evidence>
<feature type="active site" evidence="12">
    <location>
        <position position="278"/>
    </location>
</feature>
<reference evidence="14 15" key="1">
    <citation type="journal article" date="2024" name="Plant J.">
        <title>Genome sequences and population genomics reveal climatic adaptation and genomic divergence between two closely related sweetgum species.</title>
        <authorList>
            <person name="Xu W.Q."/>
            <person name="Ren C.Q."/>
            <person name="Zhang X.Y."/>
            <person name="Comes H.P."/>
            <person name="Liu X.H."/>
            <person name="Li Y.G."/>
            <person name="Kettle C.J."/>
            <person name="Jalonen R."/>
            <person name="Gaisberger H."/>
            <person name="Ma Y.Z."/>
            <person name="Qiu Y.X."/>
        </authorList>
    </citation>
    <scope>NUCLEOTIDE SEQUENCE [LARGE SCALE GENOMIC DNA]</scope>
    <source>
        <strain evidence="14">Hangzhou</strain>
    </source>
</reference>
<dbReference type="GO" id="GO:0004650">
    <property type="term" value="F:polygalacturonase activity"/>
    <property type="evidence" value="ECO:0007669"/>
    <property type="project" value="UniProtKB-EC"/>
</dbReference>
<dbReference type="Pfam" id="PF00295">
    <property type="entry name" value="Glyco_hydro_28"/>
    <property type="match status" value="1"/>
</dbReference>
<sequence>MEEERSSIRSIRGEGVGLRSSDTLAIFLAFCVASSGLGNALVDRAKTNFNVVNFGAIGDGRSDDTDAFIRAWQAVCGCTGGGGTPTLIVPQGKTFLLQSVRFQGPCESTSVHVQVLGSLLAPNTLDAWRNYKGDSWLSFSKVGNLIIDGNGLINGRGSFWWRNEANHINERIFRKFYIITYMLQALRFHRCNNLQLSGLNHLDSPKNHISINGCNGATISNLHIMAPENSPNTDGIDISSSSHVNIQDCIIKTGDDCIALNNGTSFINITRVACGPGHGISVGSLGKNGAFDKVEEVHVLNCSFTGTQNGARIKTWQGGSGFARKITFEQITLSASENPIIIDQYYCNGGHNCPPARKPGVQISDVTFSDVRGTSASKQAISLNCDKKAGCTNIILNQINITSSIPGEQLVAACINANGSAFAATPSVPCLSKLFTN</sequence>
<dbReference type="PANTHER" id="PTHR31375">
    <property type="match status" value="1"/>
</dbReference>
<gene>
    <name evidence="14" type="ORF">L1049_012814</name>
</gene>
<evidence type="ECO:0000256" key="10">
    <source>
        <dbReference type="ARBA" id="ARBA00023316"/>
    </source>
</evidence>
<dbReference type="FunFam" id="2.160.20.10:FF:000032">
    <property type="entry name" value="Pectin lyase-like superfamily protein"/>
    <property type="match status" value="1"/>
</dbReference>
<evidence type="ECO:0000256" key="7">
    <source>
        <dbReference type="ARBA" id="ARBA00022737"/>
    </source>
</evidence>
<comment type="similarity">
    <text evidence="2 13">Belongs to the glycosyl hydrolase 28 family.</text>
</comment>
<dbReference type="EMBL" id="JBBPBK010000008">
    <property type="protein sequence ID" value="KAK9279137.1"/>
    <property type="molecule type" value="Genomic_DNA"/>
</dbReference>
<dbReference type="PROSITE" id="PS00502">
    <property type="entry name" value="POLYGALACTURONASE"/>
    <property type="match status" value="1"/>
</dbReference>
<evidence type="ECO:0000256" key="3">
    <source>
        <dbReference type="ARBA" id="ARBA00012736"/>
    </source>
</evidence>
<keyword evidence="5" id="KW-0964">Secreted</keyword>